<evidence type="ECO:0000256" key="7">
    <source>
        <dbReference type="ARBA" id="ARBA00038093"/>
    </source>
</evidence>
<keyword evidence="2 8" id="KW-1277">Toxin-antitoxin system</keyword>
<name>A0A316ACU6_9ACTN</name>
<keyword evidence="3 8" id="KW-0540">Nuclease</keyword>
<comment type="function">
    <text evidence="8">Toxic component of a toxin-antitoxin (TA) system. An RNase.</text>
</comment>
<evidence type="ECO:0000256" key="3">
    <source>
        <dbReference type="ARBA" id="ARBA00022722"/>
    </source>
</evidence>
<dbReference type="InterPro" id="IPR029060">
    <property type="entry name" value="PIN-like_dom_sf"/>
</dbReference>
<feature type="binding site" evidence="8">
    <location>
        <position position="9"/>
    </location>
    <ligand>
        <name>Mg(2+)</name>
        <dbReference type="ChEBI" id="CHEBI:18420"/>
    </ligand>
</feature>
<keyword evidence="4 8" id="KW-0479">Metal-binding</keyword>
<comment type="caution">
    <text evidence="10">The sequence shown here is derived from an EMBL/GenBank/DDBJ whole genome shotgun (WGS) entry which is preliminary data.</text>
</comment>
<keyword evidence="6 8" id="KW-0460">Magnesium</keyword>
<dbReference type="InterPro" id="IPR022907">
    <property type="entry name" value="VapC_family"/>
</dbReference>
<evidence type="ECO:0000256" key="8">
    <source>
        <dbReference type="HAMAP-Rule" id="MF_00265"/>
    </source>
</evidence>
<comment type="similarity">
    <text evidence="7 8">Belongs to the PINc/VapC protein family.</text>
</comment>
<organism evidence="10 11">
    <name type="scientific">Quadrisphaera granulorum</name>
    <dbReference type="NCBI Taxonomy" id="317664"/>
    <lineage>
        <taxon>Bacteria</taxon>
        <taxon>Bacillati</taxon>
        <taxon>Actinomycetota</taxon>
        <taxon>Actinomycetes</taxon>
        <taxon>Kineosporiales</taxon>
        <taxon>Kineosporiaceae</taxon>
        <taxon>Quadrisphaera</taxon>
    </lineage>
</organism>
<evidence type="ECO:0000256" key="5">
    <source>
        <dbReference type="ARBA" id="ARBA00022801"/>
    </source>
</evidence>
<dbReference type="Proteomes" id="UP000245469">
    <property type="component" value="Unassembled WGS sequence"/>
</dbReference>
<evidence type="ECO:0000259" key="9">
    <source>
        <dbReference type="Pfam" id="PF01850"/>
    </source>
</evidence>
<keyword evidence="8" id="KW-0800">Toxin</keyword>
<accession>A0A316ACU6</accession>
<evidence type="ECO:0000256" key="2">
    <source>
        <dbReference type="ARBA" id="ARBA00022649"/>
    </source>
</evidence>
<keyword evidence="11" id="KW-1185">Reference proteome</keyword>
<protein>
    <recommendedName>
        <fullName evidence="8">Ribonuclease VapC</fullName>
        <shortName evidence="8">RNase VapC</shortName>
        <ecNumber evidence="8">3.1.-.-</ecNumber>
    </recommendedName>
    <alternativeName>
        <fullName evidence="8">Toxin VapC</fullName>
    </alternativeName>
</protein>
<dbReference type="GO" id="GO:0004540">
    <property type="term" value="F:RNA nuclease activity"/>
    <property type="evidence" value="ECO:0007669"/>
    <property type="project" value="InterPro"/>
</dbReference>
<evidence type="ECO:0000256" key="1">
    <source>
        <dbReference type="ARBA" id="ARBA00001946"/>
    </source>
</evidence>
<dbReference type="HAMAP" id="MF_00265">
    <property type="entry name" value="VapC_Nob1"/>
    <property type="match status" value="1"/>
</dbReference>
<dbReference type="RefSeq" id="WP_342799513.1">
    <property type="nucleotide sequence ID" value="NZ_QGDQ01000005.1"/>
</dbReference>
<dbReference type="SUPFAM" id="SSF88723">
    <property type="entry name" value="PIN domain-like"/>
    <property type="match status" value="1"/>
</dbReference>
<evidence type="ECO:0000313" key="10">
    <source>
        <dbReference type="EMBL" id="PWJ54800.1"/>
    </source>
</evidence>
<keyword evidence="5 8" id="KW-0378">Hydrolase</keyword>
<dbReference type="GO" id="GO:0000287">
    <property type="term" value="F:magnesium ion binding"/>
    <property type="evidence" value="ECO:0007669"/>
    <property type="project" value="UniProtKB-UniRule"/>
</dbReference>
<evidence type="ECO:0000313" key="11">
    <source>
        <dbReference type="Proteomes" id="UP000245469"/>
    </source>
</evidence>
<dbReference type="Pfam" id="PF01850">
    <property type="entry name" value="PIN"/>
    <property type="match status" value="1"/>
</dbReference>
<feature type="domain" description="PIN" evidence="9">
    <location>
        <begin position="8"/>
        <end position="115"/>
    </location>
</feature>
<gene>
    <name evidence="8" type="primary">vapC</name>
    <name evidence="10" type="ORF">BXY45_1054</name>
</gene>
<dbReference type="PANTHER" id="PTHR33653:SF1">
    <property type="entry name" value="RIBONUCLEASE VAPC2"/>
    <property type="match status" value="1"/>
</dbReference>
<dbReference type="InterPro" id="IPR002716">
    <property type="entry name" value="PIN_dom"/>
</dbReference>
<feature type="binding site" evidence="8">
    <location>
        <position position="98"/>
    </location>
    <ligand>
        <name>Mg(2+)</name>
        <dbReference type="ChEBI" id="CHEBI:18420"/>
    </ligand>
</feature>
<sequence>MTSPRGLLDTSAVVDLGKLSAEVLPDESLISTITLAELSVGPLVARTDREREARLAHVQLAESMFDAVPFDAAAARAFGRVAGSLRRSGRKVSARSFDALIAAVALANDVPVYTAHPDDFRGIDGLEVHAVEVD</sequence>
<dbReference type="Gene3D" id="3.40.50.1010">
    <property type="entry name" value="5'-nuclease"/>
    <property type="match status" value="1"/>
</dbReference>
<comment type="cofactor">
    <cofactor evidence="1 8">
        <name>Mg(2+)</name>
        <dbReference type="ChEBI" id="CHEBI:18420"/>
    </cofactor>
</comment>
<evidence type="ECO:0000256" key="4">
    <source>
        <dbReference type="ARBA" id="ARBA00022723"/>
    </source>
</evidence>
<reference evidence="10 11" key="1">
    <citation type="submission" date="2018-03" db="EMBL/GenBank/DDBJ databases">
        <title>Genomic Encyclopedia of Archaeal and Bacterial Type Strains, Phase II (KMG-II): from individual species to whole genera.</title>
        <authorList>
            <person name="Goeker M."/>
        </authorList>
    </citation>
    <scope>NUCLEOTIDE SEQUENCE [LARGE SCALE GENOMIC DNA]</scope>
    <source>
        <strain evidence="10 11">DSM 44889</strain>
    </source>
</reference>
<dbReference type="PANTHER" id="PTHR33653">
    <property type="entry name" value="RIBONUCLEASE VAPC2"/>
    <property type="match status" value="1"/>
</dbReference>
<evidence type="ECO:0000256" key="6">
    <source>
        <dbReference type="ARBA" id="ARBA00022842"/>
    </source>
</evidence>
<dbReference type="GO" id="GO:0090729">
    <property type="term" value="F:toxin activity"/>
    <property type="evidence" value="ECO:0007669"/>
    <property type="project" value="UniProtKB-KW"/>
</dbReference>
<dbReference type="EMBL" id="QGDQ01000005">
    <property type="protein sequence ID" value="PWJ54800.1"/>
    <property type="molecule type" value="Genomic_DNA"/>
</dbReference>
<dbReference type="AlphaFoldDB" id="A0A316ACU6"/>
<dbReference type="InterPro" id="IPR050556">
    <property type="entry name" value="Type_II_TA_system_RNase"/>
</dbReference>
<proteinExistence type="inferred from homology"/>
<dbReference type="CDD" id="cd18732">
    <property type="entry name" value="PIN_MtVapC4-C5_like"/>
    <property type="match status" value="1"/>
</dbReference>
<dbReference type="GO" id="GO:0016787">
    <property type="term" value="F:hydrolase activity"/>
    <property type="evidence" value="ECO:0007669"/>
    <property type="project" value="UniProtKB-KW"/>
</dbReference>
<dbReference type="EC" id="3.1.-.-" evidence="8"/>